<organism evidence="4 5">
    <name type="scientific">Pocillopora meandrina</name>
    <dbReference type="NCBI Taxonomy" id="46732"/>
    <lineage>
        <taxon>Eukaryota</taxon>
        <taxon>Metazoa</taxon>
        <taxon>Cnidaria</taxon>
        <taxon>Anthozoa</taxon>
        <taxon>Hexacorallia</taxon>
        <taxon>Scleractinia</taxon>
        <taxon>Astrocoeniina</taxon>
        <taxon>Pocilloporidae</taxon>
        <taxon>Pocillopora</taxon>
    </lineage>
</organism>
<feature type="region of interest" description="Disordered" evidence="2">
    <location>
        <begin position="210"/>
        <end position="283"/>
    </location>
</feature>
<feature type="compositionally biased region" description="Acidic residues" evidence="2">
    <location>
        <begin position="45"/>
        <end position="60"/>
    </location>
</feature>
<dbReference type="EMBL" id="CALNXJ010000082">
    <property type="protein sequence ID" value="CAH3161928.1"/>
    <property type="molecule type" value="Genomic_DNA"/>
</dbReference>
<keyword evidence="5" id="KW-1185">Reference proteome</keyword>
<dbReference type="AlphaFoldDB" id="A0AAU9XYI6"/>
<evidence type="ECO:0000313" key="4">
    <source>
        <dbReference type="EMBL" id="CAH3161928.1"/>
    </source>
</evidence>
<feature type="compositionally biased region" description="Basic and acidic residues" evidence="2">
    <location>
        <begin position="10"/>
        <end position="19"/>
    </location>
</feature>
<protein>
    <recommendedName>
        <fullName evidence="3">C2 domain-containing protein</fullName>
    </recommendedName>
</protein>
<dbReference type="Proteomes" id="UP001159428">
    <property type="component" value="Unassembled WGS sequence"/>
</dbReference>
<feature type="compositionally biased region" description="Acidic residues" evidence="2">
    <location>
        <begin position="86"/>
        <end position="107"/>
    </location>
</feature>
<accession>A0AAU9XYI6</accession>
<dbReference type="Gene3D" id="2.60.40.150">
    <property type="entry name" value="C2 domain"/>
    <property type="match status" value="1"/>
</dbReference>
<dbReference type="SMART" id="SM00685">
    <property type="entry name" value="DM14"/>
    <property type="match status" value="4"/>
</dbReference>
<feature type="compositionally biased region" description="Basic and acidic residues" evidence="2">
    <location>
        <begin position="254"/>
        <end position="268"/>
    </location>
</feature>
<feature type="compositionally biased region" description="Low complexity" evidence="2">
    <location>
        <begin position="140"/>
        <end position="153"/>
    </location>
</feature>
<feature type="region of interest" description="Disordered" evidence="2">
    <location>
        <begin position="1"/>
        <end position="24"/>
    </location>
</feature>
<dbReference type="InterPro" id="IPR039725">
    <property type="entry name" value="CC2D1A/B"/>
</dbReference>
<name>A0AAU9XYI6_9CNID</name>
<feature type="compositionally biased region" description="Low complexity" evidence="2">
    <location>
        <begin position="339"/>
        <end position="367"/>
    </location>
</feature>
<dbReference type="FunFam" id="2.60.40.150:FF:000392">
    <property type="entry name" value="Coiled-coil and C2 domain-containing protein 1A"/>
    <property type="match status" value="1"/>
</dbReference>
<reference evidence="4 5" key="1">
    <citation type="submission" date="2022-05" db="EMBL/GenBank/DDBJ databases">
        <authorList>
            <consortium name="Genoscope - CEA"/>
            <person name="William W."/>
        </authorList>
    </citation>
    <scope>NUCLEOTIDE SEQUENCE [LARGE SCALE GENOMIC DNA]</scope>
</reference>
<feature type="domain" description="C2" evidence="3">
    <location>
        <begin position="680"/>
        <end position="814"/>
    </location>
</feature>
<evidence type="ECO:0000256" key="1">
    <source>
        <dbReference type="ARBA" id="ARBA00010672"/>
    </source>
</evidence>
<proteinExistence type="inferred from homology"/>
<dbReference type="InterPro" id="IPR006608">
    <property type="entry name" value="CC2D1A/B_DM14"/>
</dbReference>
<comment type="caution">
    <text evidence="4">The sequence shown here is derived from an EMBL/GenBank/DDBJ whole genome shotgun (WGS) entry which is preliminary data.</text>
</comment>
<dbReference type="InterPro" id="IPR037772">
    <property type="entry name" value="C2_Freud"/>
</dbReference>
<dbReference type="PROSITE" id="PS50004">
    <property type="entry name" value="C2"/>
    <property type="match status" value="1"/>
</dbReference>
<dbReference type="Pfam" id="PF21528">
    <property type="entry name" value="CC2D1A-B_DM14"/>
    <property type="match status" value="3"/>
</dbReference>
<feature type="compositionally biased region" description="Polar residues" evidence="2">
    <location>
        <begin position="403"/>
        <end position="415"/>
    </location>
</feature>
<evidence type="ECO:0000259" key="3">
    <source>
        <dbReference type="PROSITE" id="PS50004"/>
    </source>
</evidence>
<dbReference type="PANTHER" id="PTHR13076">
    <property type="entry name" value="COILED-COIL AND C2 DOMAIN-CONTAINING PROTEIN 1-LIKE"/>
    <property type="match status" value="1"/>
</dbReference>
<dbReference type="Pfam" id="PF00168">
    <property type="entry name" value="C2"/>
    <property type="match status" value="1"/>
</dbReference>
<dbReference type="GO" id="GO:0001227">
    <property type="term" value="F:DNA-binding transcription repressor activity, RNA polymerase II-specific"/>
    <property type="evidence" value="ECO:0007669"/>
    <property type="project" value="InterPro"/>
</dbReference>
<gene>
    <name evidence="4" type="ORF">PMEA_00034047</name>
</gene>
<comment type="similarity">
    <text evidence="1">Belongs to the CC2D1 family.</text>
</comment>
<evidence type="ECO:0000256" key="2">
    <source>
        <dbReference type="SAM" id="MobiDB-lite"/>
    </source>
</evidence>
<dbReference type="PANTHER" id="PTHR13076:SF9">
    <property type="entry name" value="COILED-COIL AND C2 DOMAIN-CONTAINING PROTEIN 1-LIKE"/>
    <property type="match status" value="1"/>
</dbReference>
<dbReference type="SMART" id="SM00239">
    <property type="entry name" value="C2"/>
    <property type="match status" value="1"/>
</dbReference>
<dbReference type="CDD" id="cd08690">
    <property type="entry name" value="C2_Freud-1"/>
    <property type="match status" value="1"/>
</dbReference>
<feature type="region of interest" description="Disordered" evidence="2">
    <location>
        <begin position="38"/>
        <end position="155"/>
    </location>
</feature>
<feature type="compositionally biased region" description="Polar residues" evidence="2">
    <location>
        <begin position="237"/>
        <end position="253"/>
    </location>
</feature>
<evidence type="ECO:0000313" key="5">
    <source>
        <dbReference type="Proteomes" id="UP001159428"/>
    </source>
</evidence>
<dbReference type="InterPro" id="IPR000008">
    <property type="entry name" value="C2_dom"/>
</dbReference>
<feature type="compositionally biased region" description="Low complexity" evidence="2">
    <location>
        <begin position="61"/>
        <end position="72"/>
    </location>
</feature>
<feature type="region of interest" description="Disordered" evidence="2">
    <location>
        <begin position="339"/>
        <end position="525"/>
    </location>
</feature>
<sequence length="1002" mass="110032">MFSRRKKSPRPQEGHKKNDLSNLLGLDINPDEMAALGIGGIGIGNDDDDDDEDEDDESLEAELAALQGQSSSRGKKKKPGRSMVGLDEDDFGNDDDDDDDDEIDENDPQLLAELQCIAPGEDGSEHHDPTPVLLPSAPASTSSDQGSKGSSSQVDLLLERETNYKLAIENANKAGEGSKARRYGRGLKEIEQMIKQAKAGKAIDLDAVPPPVATRAAKPSAPVSSQPVQDSVPEAQVDQTANKSIRLETTSPEDVSRPVQDDSQKPSESKPGSEGAQNKELFMTRRNQYRVAALTCKKAGEIQQAKQFLAVSKQIDSAIELLEKGEAVDISQLPPVPSVPQASSAMAPPASQVSVAPPAETTPSSAAKGEAGGESNSAKSLEPPPPPKNVAEALQQRLEKYQQAENQAKQEGNSSKARRMGRIVKQYQDAIKSHKAGKPVDYEELPTPPGYAPIPGVAAPEDEPAENFSVPEFSEPRQGAAPQTTASPSVAAGAASLPATSPSPQPALQPMSSVRKSPGRNEQQLNYLLERQKEFKTAALQSKKQGDLEGAKNYLRMSKGLDRMILSAQNGLKVDLGSVPPSPFTASKPAPTRELSFEMVQAEDCEPNPQKPEEKSELFSRLEDALIKQIEMCARNAQHYQKLGDITNTKNFDKMAKNLRQDLDSVQSARKYQDPPPKFHYEDRSFTIVDSFPDLSDSEVELTIVRGLNIPLPSGYQPKDMYTYVSYEFPFPSADEPQTGRTQTIKHSINPDYKEVFKVQIDRKNRSLGRIFKRQPVKFEVKYERGFLKGDKALGQVQVKLTPFDNKCEIHDCFDVMDTERGRKAVGGKLEVHMRIREPLVDKDVKVEKWKWLVIDVHLTSRKAGAVSKEPANLPPKPGKVTRGPDIATEFASLEVLKLEKQIAEKQIAAHKAKGEMPPAVLIQRCKLCQQKIAEVERTLSSGDKNVLINYIRQLQTKIPQEHAKAQQVLKAGNRSEAQLCLTRRKLMENEVSTLKSQLGMR</sequence>
<feature type="compositionally biased region" description="Polar residues" evidence="2">
    <location>
        <begin position="510"/>
        <end position="525"/>
    </location>
</feature>
<dbReference type="InterPro" id="IPR035892">
    <property type="entry name" value="C2_domain_sf"/>
</dbReference>
<dbReference type="SUPFAM" id="SSF49562">
    <property type="entry name" value="C2 domain (Calcium/lipid-binding domain, CaLB)"/>
    <property type="match status" value="1"/>
</dbReference>